<evidence type="ECO:0000313" key="1">
    <source>
        <dbReference type="EMBL" id="KAF7520163.1"/>
    </source>
</evidence>
<dbReference type="EMBL" id="JAAOZQ010000077">
    <property type="protein sequence ID" value="KAF7520163.1"/>
    <property type="molecule type" value="Genomic_DNA"/>
</dbReference>
<organism evidence="1 2">
    <name type="scientific">Penicillium crustosum</name>
    <name type="common">Blue mold fungus</name>
    <dbReference type="NCBI Taxonomy" id="36656"/>
    <lineage>
        <taxon>Eukaryota</taxon>
        <taxon>Fungi</taxon>
        <taxon>Dikarya</taxon>
        <taxon>Ascomycota</taxon>
        <taxon>Pezizomycotina</taxon>
        <taxon>Eurotiomycetes</taxon>
        <taxon>Eurotiomycetidae</taxon>
        <taxon>Eurotiales</taxon>
        <taxon>Aspergillaceae</taxon>
        <taxon>Penicillium</taxon>
    </lineage>
</organism>
<dbReference type="Proteomes" id="UP000701341">
    <property type="component" value="Unassembled WGS sequence"/>
</dbReference>
<reference evidence="1" key="1">
    <citation type="submission" date="2020-02" db="EMBL/GenBank/DDBJ databases">
        <authorList>
            <person name="Lichtner F.J."/>
        </authorList>
    </citation>
    <scope>NUCLEOTIDE SEQUENCE</scope>
    <source>
        <strain evidence="1">G10</strain>
    </source>
</reference>
<proteinExistence type="predicted"/>
<dbReference type="AlphaFoldDB" id="A0A9P5GDI6"/>
<evidence type="ECO:0000313" key="2">
    <source>
        <dbReference type="Proteomes" id="UP000701341"/>
    </source>
</evidence>
<protein>
    <submittedName>
        <fullName evidence="1">Uncharacterized protein</fullName>
    </submittedName>
</protein>
<gene>
    <name evidence="1" type="ORF">PCG10_009345</name>
</gene>
<sequence length="373" mass="41337">MVYDELLQAGPQMTHSEIKAKIWSLNALLQTESGSQSSLVDPDSLMQACVLPIINTDGTKSLVTSSAEFAIADQDYLAVNFQGRIKLLDYSLEDVEHLSAFFKWAKLTHRYLSTAVRKFTYVPGETTRVTPRRDRDLTRKAHGLVRVAATFNSPRYRIDPARLYEMLRTTSIEMANGITSVLSITQDGNVTEVEESTGSLHINETPTGLTIYVPLDKKEQELCFSSLLSVQLTEWLMQDPITQISEKVDSSLLTAITTLLSSDPSIIDMVLALHGISGIELPNQDPIDDDPECLQCSITPDLSITTGESTELIYTPSMSSSHTHCGWPNHSFPTAYSPPHPIFSPSGDSSEQDTCYRTLLNEVTRTARRASFP</sequence>
<comment type="caution">
    <text evidence="1">The sequence shown here is derived from an EMBL/GenBank/DDBJ whole genome shotgun (WGS) entry which is preliminary data.</text>
</comment>
<keyword evidence="2" id="KW-1185">Reference proteome</keyword>
<accession>A0A9P5GDI6</accession>
<name>A0A9P5GDI6_PENCR</name>